<evidence type="ECO:0000313" key="2">
    <source>
        <dbReference type="EMBL" id="PTB35892.1"/>
    </source>
</evidence>
<organism evidence="2 3">
    <name type="scientific">Trichoderma asperellum (strain ATCC 204424 / CBS 433.97 / NBRC 101777)</name>
    <dbReference type="NCBI Taxonomy" id="1042311"/>
    <lineage>
        <taxon>Eukaryota</taxon>
        <taxon>Fungi</taxon>
        <taxon>Dikarya</taxon>
        <taxon>Ascomycota</taxon>
        <taxon>Pezizomycotina</taxon>
        <taxon>Sordariomycetes</taxon>
        <taxon>Hypocreomycetidae</taxon>
        <taxon>Hypocreales</taxon>
        <taxon>Hypocreaceae</taxon>
        <taxon>Trichoderma</taxon>
    </lineage>
</organism>
<protein>
    <submittedName>
        <fullName evidence="2">Uncharacterized protein</fullName>
    </submittedName>
</protein>
<evidence type="ECO:0000313" key="3">
    <source>
        <dbReference type="Proteomes" id="UP000240493"/>
    </source>
</evidence>
<reference evidence="2 3" key="1">
    <citation type="submission" date="2016-07" db="EMBL/GenBank/DDBJ databases">
        <title>Multiple horizontal gene transfer events from other fungi enriched the ability of initially mycotrophic Trichoderma (Ascomycota) to feed on dead plant biomass.</title>
        <authorList>
            <consortium name="DOE Joint Genome Institute"/>
            <person name="Aerts A."/>
            <person name="Atanasova L."/>
            <person name="Chenthamara K."/>
            <person name="Zhang J."/>
            <person name="Grujic M."/>
            <person name="Henrissat B."/>
            <person name="Kuo A."/>
            <person name="Salamov A."/>
            <person name="Lipzen A."/>
            <person name="Labutti K."/>
            <person name="Barry K."/>
            <person name="Miao Y."/>
            <person name="Rahimi M.J."/>
            <person name="Shen Q."/>
            <person name="Grigoriev I.V."/>
            <person name="Kubicek C.P."/>
            <person name="Druzhinina I.S."/>
        </authorList>
    </citation>
    <scope>NUCLEOTIDE SEQUENCE [LARGE SCALE GENOMIC DNA]</scope>
    <source>
        <strain evidence="2 3">CBS 433.97</strain>
    </source>
</reference>
<dbReference type="AlphaFoldDB" id="A0A2T3YTJ1"/>
<dbReference type="Proteomes" id="UP000240493">
    <property type="component" value="Unassembled WGS sequence"/>
</dbReference>
<dbReference type="EMBL" id="KZ679272">
    <property type="protein sequence ID" value="PTB35892.1"/>
    <property type="molecule type" value="Genomic_DNA"/>
</dbReference>
<dbReference type="OrthoDB" id="10308794at2759"/>
<sequence length="71" mass="8210">VRSELKRRLDREISVNVFQGQDTRTKAGIGEVPQQKMEGPRSPEGDGDSQEEEYNEQASAVWRCYHQIKFN</sequence>
<feature type="non-terminal residue" evidence="2">
    <location>
        <position position="1"/>
    </location>
</feature>
<feature type="region of interest" description="Disordered" evidence="1">
    <location>
        <begin position="20"/>
        <end position="56"/>
    </location>
</feature>
<accession>A0A2T3YTJ1</accession>
<name>A0A2T3YTJ1_TRIA4</name>
<feature type="compositionally biased region" description="Acidic residues" evidence="1">
    <location>
        <begin position="45"/>
        <end position="55"/>
    </location>
</feature>
<gene>
    <name evidence="2" type="ORF">M441DRAFT_152066</name>
</gene>
<evidence type="ECO:0000256" key="1">
    <source>
        <dbReference type="SAM" id="MobiDB-lite"/>
    </source>
</evidence>
<proteinExistence type="predicted"/>
<keyword evidence="3" id="KW-1185">Reference proteome</keyword>